<dbReference type="SUPFAM" id="SSF53850">
    <property type="entry name" value="Periplasmic binding protein-like II"/>
    <property type="match status" value="1"/>
</dbReference>
<dbReference type="PROSITE" id="PS50931">
    <property type="entry name" value="HTH_LYSR"/>
    <property type="match status" value="1"/>
</dbReference>
<dbReference type="Gene3D" id="3.40.190.290">
    <property type="match status" value="1"/>
</dbReference>
<dbReference type="PRINTS" id="PR00039">
    <property type="entry name" value="HTHLYSR"/>
</dbReference>
<dbReference type="Pfam" id="PF03466">
    <property type="entry name" value="LysR_substrate"/>
    <property type="match status" value="1"/>
</dbReference>
<protein>
    <submittedName>
        <fullName evidence="6">LysR family transcriptional regulator</fullName>
    </submittedName>
</protein>
<sequence>MTTGERMDLRQLEIVVAVAEEGGFTAAAHRLHTVQSTVSTVVRALERDLGTALFERTTHRVALTPAGRAFLPAARAALKAAEHARATVDGARWKLTGRVRIGVMPGAWPDPHHALAALRREHPGVQVQVLMVPPRQLRTVVRESSVDALVAVEDCVAGEGLVSRPLRREAMVLLTPAGDRGADRPVSAADAAASAVIDFAPGWANREATDRAFQTAQVRRTVAHEVTDVAAAAELVRHDLGACILPASVAARFPDLTPRSFSRGGPTWHIAVTRPAGDPPPVVAAVLRHLT</sequence>
<accession>A0ABZ1IEE1</accession>
<dbReference type="InterPro" id="IPR036388">
    <property type="entry name" value="WH-like_DNA-bd_sf"/>
</dbReference>
<organism evidence="6 7">
    <name type="scientific">Amycolatopsis rhabdoformis</name>
    <dbReference type="NCBI Taxonomy" id="1448059"/>
    <lineage>
        <taxon>Bacteria</taxon>
        <taxon>Bacillati</taxon>
        <taxon>Actinomycetota</taxon>
        <taxon>Actinomycetes</taxon>
        <taxon>Pseudonocardiales</taxon>
        <taxon>Pseudonocardiaceae</taxon>
        <taxon>Amycolatopsis</taxon>
    </lineage>
</organism>
<evidence type="ECO:0000313" key="6">
    <source>
        <dbReference type="EMBL" id="WSE32849.1"/>
    </source>
</evidence>
<dbReference type="PANTHER" id="PTHR30346">
    <property type="entry name" value="TRANSCRIPTIONAL DUAL REGULATOR HCAR-RELATED"/>
    <property type="match status" value="1"/>
</dbReference>
<dbReference type="InterPro" id="IPR036390">
    <property type="entry name" value="WH_DNA-bd_sf"/>
</dbReference>
<dbReference type="RefSeq" id="WP_326835656.1">
    <property type="nucleotide sequence ID" value="NZ_CP142149.1"/>
</dbReference>
<evidence type="ECO:0000256" key="4">
    <source>
        <dbReference type="ARBA" id="ARBA00023163"/>
    </source>
</evidence>
<feature type="domain" description="HTH lysR-type" evidence="5">
    <location>
        <begin position="7"/>
        <end position="64"/>
    </location>
</feature>
<evidence type="ECO:0000256" key="2">
    <source>
        <dbReference type="ARBA" id="ARBA00023015"/>
    </source>
</evidence>
<dbReference type="Pfam" id="PF00126">
    <property type="entry name" value="HTH_1"/>
    <property type="match status" value="1"/>
</dbReference>
<keyword evidence="7" id="KW-1185">Reference proteome</keyword>
<gene>
    <name evidence="6" type="ORF">VSH64_12110</name>
</gene>
<dbReference type="InterPro" id="IPR000847">
    <property type="entry name" value="LysR_HTH_N"/>
</dbReference>
<evidence type="ECO:0000256" key="3">
    <source>
        <dbReference type="ARBA" id="ARBA00023125"/>
    </source>
</evidence>
<dbReference type="PANTHER" id="PTHR30346:SF28">
    <property type="entry name" value="HTH-TYPE TRANSCRIPTIONAL REGULATOR CYNR"/>
    <property type="match status" value="1"/>
</dbReference>
<keyword evidence="2" id="KW-0805">Transcription regulation</keyword>
<dbReference type="EMBL" id="CP142149">
    <property type="protein sequence ID" value="WSE32849.1"/>
    <property type="molecule type" value="Genomic_DNA"/>
</dbReference>
<keyword evidence="4" id="KW-0804">Transcription</keyword>
<evidence type="ECO:0000313" key="7">
    <source>
        <dbReference type="Proteomes" id="UP001330812"/>
    </source>
</evidence>
<evidence type="ECO:0000259" key="5">
    <source>
        <dbReference type="PROSITE" id="PS50931"/>
    </source>
</evidence>
<evidence type="ECO:0000256" key="1">
    <source>
        <dbReference type="ARBA" id="ARBA00009437"/>
    </source>
</evidence>
<comment type="similarity">
    <text evidence="1">Belongs to the LysR transcriptional regulatory family.</text>
</comment>
<dbReference type="SUPFAM" id="SSF46785">
    <property type="entry name" value="Winged helix' DNA-binding domain"/>
    <property type="match status" value="1"/>
</dbReference>
<dbReference type="InterPro" id="IPR005119">
    <property type="entry name" value="LysR_subst-bd"/>
</dbReference>
<dbReference type="Proteomes" id="UP001330812">
    <property type="component" value="Chromosome"/>
</dbReference>
<dbReference type="Gene3D" id="1.10.10.10">
    <property type="entry name" value="Winged helix-like DNA-binding domain superfamily/Winged helix DNA-binding domain"/>
    <property type="match status" value="1"/>
</dbReference>
<keyword evidence="3" id="KW-0238">DNA-binding</keyword>
<name>A0ABZ1IEE1_9PSEU</name>
<reference evidence="6 7" key="1">
    <citation type="journal article" date="2015" name="Int. J. Syst. Evol. Microbiol.">
        <title>Amycolatopsis rhabdoformis sp. nov., an actinomycete isolated from a tropical forest soil.</title>
        <authorList>
            <person name="Souza W.R."/>
            <person name="Silva R.E."/>
            <person name="Goodfellow M."/>
            <person name="Busarakam K."/>
            <person name="Figueiro F.S."/>
            <person name="Ferreira D."/>
            <person name="Rodrigues-Filho E."/>
            <person name="Moraes L.A.B."/>
            <person name="Zucchi T.D."/>
        </authorList>
    </citation>
    <scope>NUCLEOTIDE SEQUENCE [LARGE SCALE GENOMIC DNA]</scope>
    <source>
        <strain evidence="6 7">NCIMB 14900</strain>
    </source>
</reference>
<proteinExistence type="inferred from homology"/>